<dbReference type="GeneID" id="118410979"/>
<dbReference type="PROSITE" id="PS50092">
    <property type="entry name" value="TSP1"/>
    <property type="match status" value="2"/>
</dbReference>
<organism evidence="12 13">
    <name type="scientific">Branchiostoma floridae</name>
    <name type="common">Florida lancelet</name>
    <name type="synonym">Amphioxus</name>
    <dbReference type="NCBI Taxonomy" id="7739"/>
    <lineage>
        <taxon>Eukaryota</taxon>
        <taxon>Metazoa</taxon>
        <taxon>Chordata</taxon>
        <taxon>Cephalochordata</taxon>
        <taxon>Leptocardii</taxon>
        <taxon>Amphioxiformes</taxon>
        <taxon>Branchiostomatidae</taxon>
        <taxon>Branchiostoma</taxon>
    </lineage>
</organism>
<dbReference type="InterPro" id="IPR050605">
    <property type="entry name" value="Olfactomedin-like_domain"/>
</dbReference>
<protein>
    <submittedName>
        <fullName evidence="13">Uncharacterized protein LOC118410979</fullName>
    </submittedName>
</protein>
<dbReference type="CDD" id="cd00063">
    <property type="entry name" value="FN3"/>
    <property type="match status" value="1"/>
</dbReference>
<dbReference type="Pfam" id="PF00100">
    <property type="entry name" value="Zona_pellucida"/>
    <property type="match status" value="1"/>
</dbReference>
<dbReference type="PANTHER" id="PTHR23192:SF88">
    <property type="entry name" value="ADHESION G PROTEIN-COUPLED RECEPTOR L2-LIKE"/>
    <property type="match status" value="1"/>
</dbReference>
<reference evidence="12" key="1">
    <citation type="journal article" date="2020" name="Nat. Ecol. Evol.">
        <title>Deeply conserved synteny resolves early events in vertebrate evolution.</title>
        <authorList>
            <person name="Simakov O."/>
            <person name="Marletaz F."/>
            <person name="Yue J.X."/>
            <person name="O'Connell B."/>
            <person name="Jenkins J."/>
            <person name="Brandt A."/>
            <person name="Calef R."/>
            <person name="Tung C.H."/>
            <person name="Huang T.K."/>
            <person name="Schmutz J."/>
            <person name="Satoh N."/>
            <person name="Yu J.K."/>
            <person name="Putnam N.H."/>
            <person name="Green R.E."/>
            <person name="Rokhsar D.S."/>
        </authorList>
    </citation>
    <scope>NUCLEOTIDE SEQUENCE [LARGE SCALE GENOMIC DNA]</scope>
    <source>
        <strain evidence="12">S238N-H82</strain>
    </source>
</reference>
<dbReference type="InterPro" id="IPR013783">
    <property type="entry name" value="Ig-like_fold"/>
</dbReference>
<evidence type="ECO:0000256" key="6">
    <source>
        <dbReference type="PROSITE-ProRule" id="PRU00446"/>
    </source>
</evidence>
<dbReference type="PANTHER" id="PTHR23192">
    <property type="entry name" value="OLFACTOMEDIN-RELATED"/>
    <property type="match status" value="1"/>
</dbReference>
<evidence type="ECO:0000259" key="10">
    <source>
        <dbReference type="PROSITE" id="PS51034"/>
    </source>
</evidence>
<dbReference type="Pfam" id="PF02191">
    <property type="entry name" value="OLF"/>
    <property type="match status" value="1"/>
</dbReference>
<keyword evidence="7" id="KW-0812">Transmembrane</keyword>
<dbReference type="PROSITE" id="PS51132">
    <property type="entry name" value="OLF"/>
    <property type="match status" value="1"/>
</dbReference>
<evidence type="ECO:0000313" key="12">
    <source>
        <dbReference type="Proteomes" id="UP000001554"/>
    </source>
</evidence>
<dbReference type="Gene3D" id="2.60.40.3210">
    <property type="entry name" value="Zona pellucida, ZP-N domain"/>
    <property type="match status" value="1"/>
</dbReference>
<dbReference type="GO" id="GO:0009986">
    <property type="term" value="C:cell surface"/>
    <property type="evidence" value="ECO:0000318"/>
    <property type="project" value="GO_Central"/>
</dbReference>
<dbReference type="RefSeq" id="XP_035668860.1">
    <property type="nucleotide sequence ID" value="XM_035812967.1"/>
</dbReference>
<dbReference type="InterPro" id="IPR048290">
    <property type="entry name" value="ZP_chr"/>
</dbReference>
<dbReference type="InterPro" id="IPR003112">
    <property type="entry name" value="Olfac-like_dom"/>
</dbReference>
<evidence type="ECO:0000256" key="5">
    <source>
        <dbReference type="ARBA" id="ARBA00023180"/>
    </source>
</evidence>
<dbReference type="FunFam" id="2.20.100.10:FF:000007">
    <property type="entry name" value="Thrombospondin 1"/>
    <property type="match status" value="2"/>
</dbReference>
<dbReference type="OrthoDB" id="10055348at2759"/>
<dbReference type="CDD" id="cd16364">
    <property type="entry name" value="T3SC_I-like"/>
    <property type="match status" value="1"/>
</dbReference>
<feature type="domain" description="Olfactomedin-like" evidence="11">
    <location>
        <begin position="30"/>
        <end position="282"/>
    </location>
</feature>
<accession>A0A9J7KS90</accession>
<feature type="domain" description="ZP" evidence="10">
    <location>
        <begin position="496"/>
        <end position="749"/>
    </location>
</feature>
<dbReference type="Pfam" id="PF00041">
    <property type="entry name" value="fn3"/>
    <property type="match status" value="1"/>
</dbReference>
<dbReference type="InterPro" id="IPR001507">
    <property type="entry name" value="ZP_dom"/>
</dbReference>
<dbReference type="SMART" id="SM00241">
    <property type="entry name" value="ZP"/>
    <property type="match status" value="1"/>
</dbReference>
<dbReference type="Pfam" id="PF00090">
    <property type="entry name" value="TSP_1"/>
    <property type="match status" value="2"/>
</dbReference>
<keyword evidence="8" id="KW-0732">Signal</keyword>
<dbReference type="SMART" id="SM00060">
    <property type="entry name" value="FN3"/>
    <property type="match status" value="1"/>
</dbReference>
<sequence>MTGPCTSGFCKWAALLLIVTAAAVAAQGFQCPGTLESVGTPETQRNLGTTRGSWYRDPAPGLGNGNIYVMRSYFSIGTMEEYADIDDLKASRLSRNITLPDPAGGAGMVVYDGALYYNKDRTPSIIKFNLTTSNKDVEKELPGAKYANEGRYGWAGFSDIDFALDENGLWVIYATDHSQGNITISKLDPDSLAIEGTWETNYNKRSARDSFMVCGKLFVVRRYAPFKLVYTFDTSTGVDDIIDLPFSSQNSHITQVDYNPRDNLLYFWNRGFLLTYPLTFSTVDGGWSDWGAWSDCSVTCGVGTQTRDKTCTNPAPANGGADCVGPAEDTQQCDTGVSCPVDGGWSDWGAWSDCSVTCGVGTQTRDRTCTNPAPANGGADCVGPAEDTQACDTGVSCSAVSELTLDDAGIDHLTVSWTVGSLPISLYRLRYKPADGSGSYQDLSPAPGTGDTSATVPGLLADTDYNITLTSFGDDNQPNGVISGTFSTDSVVVNVECDQDSMTISIPLAALPAVDVENMHLLDTSCGATVEGDIVRLETHLQECGTRQETSGDDKFIFSNEAIANQVTHENGAVRNQPISLPFQCEFLRQYDVSGGPIMYNIPSPRVQIVDANNSFIMDMHMYTSADYSASYDSEDFPIQVTPSDSLNFGLSVTSPLDNLELFARDCVSTPTTDPYDSPRVNIITDGCEVDETLQKDNGLSNDKALYYSVEAFTFPNALDPSLVYFHCTMIICFKDDPDSRCSQGCIPATRRRRAVSDGAEGRVRRESSRDHQADITQGPFRLQFEEDAGTVSAGVPVGTLVGAVVGVAGVMALLIVAAVVVKKRGGLTPGSKKREDDTVGLDNYAFQAWGNKNKTGTEDTKA</sequence>
<evidence type="ECO:0000256" key="1">
    <source>
        <dbReference type="ARBA" id="ARBA00004613"/>
    </source>
</evidence>
<dbReference type="Pfam" id="PF23344">
    <property type="entry name" value="ZP-N"/>
    <property type="match status" value="1"/>
</dbReference>
<dbReference type="KEGG" id="bfo:118410979"/>
<feature type="domain" description="Fibronectin type-III" evidence="9">
    <location>
        <begin position="399"/>
        <end position="500"/>
    </location>
</feature>
<keyword evidence="2" id="KW-0964">Secreted</keyword>
<dbReference type="InterPro" id="IPR003961">
    <property type="entry name" value="FN3_dom"/>
</dbReference>
<name>A0A9J7KS90_BRAFL</name>
<feature type="signal peptide" evidence="8">
    <location>
        <begin position="1"/>
        <end position="28"/>
    </location>
</feature>
<dbReference type="PRINTS" id="PR00023">
    <property type="entry name" value="ZPELLUCIDA"/>
</dbReference>
<evidence type="ECO:0000259" key="9">
    <source>
        <dbReference type="PROSITE" id="PS50853"/>
    </source>
</evidence>
<evidence type="ECO:0000259" key="11">
    <source>
        <dbReference type="PROSITE" id="PS51132"/>
    </source>
</evidence>
<keyword evidence="7" id="KW-0472">Membrane</keyword>
<comment type="subcellular location">
    <subcellularLocation>
        <location evidence="1">Secreted</location>
    </subcellularLocation>
</comment>
<dbReference type="Gene3D" id="2.60.40.10">
    <property type="entry name" value="Immunoglobulins"/>
    <property type="match status" value="1"/>
</dbReference>
<dbReference type="InterPro" id="IPR000884">
    <property type="entry name" value="TSP1_rpt"/>
</dbReference>
<dbReference type="SMART" id="SM00209">
    <property type="entry name" value="TSP1"/>
    <property type="match status" value="2"/>
</dbReference>
<keyword evidence="7" id="KW-1133">Transmembrane helix</keyword>
<proteinExistence type="predicted"/>
<dbReference type="InterPro" id="IPR055356">
    <property type="entry name" value="ZP-N"/>
</dbReference>
<dbReference type="AlphaFoldDB" id="A0A9J7KS90"/>
<evidence type="ECO:0000256" key="8">
    <source>
        <dbReference type="SAM" id="SignalP"/>
    </source>
</evidence>
<dbReference type="InterPro" id="IPR036383">
    <property type="entry name" value="TSP1_rpt_sf"/>
</dbReference>
<keyword evidence="4" id="KW-1015">Disulfide bond</keyword>
<reference evidence="13" key="2">
    <citation type="submission" date="2025-08" db="UniProtKB">
        <authorList>
            <consortium name="RefSeq"/>
        </authorList>
    </citation>
    <scope>IDENTIFICATION</scope>
    <source>
        <strain evidence="13">S238N-H82</strain>
        <tissue evidence="13">Testes</tissue>
    </source>
</reference>
<dbReference type="SUPFAM" id="SSF49265">
    <property type="entry name" value="Fibronectin type III"/>
    <property type="match status" value="1"/>
</dbReference>
<dbReference type="PROSITE" id="PS51034">
    <property type="entry name" value="ZP_2"/>
    <property type="match status" value="1"/>
</dbReference>
<keyword evidence="5" id="KW-0325">Glycoprotein</keyword>
<keyword evidence="12" id="KW-1185">Reference proteome</keyword>
<dbReference type="PRINTS" id="PR01705">
    <property type="entry name" value="TSP1REPEAT"/>
</dbReference>
<dbReference type="SMART" id="SM00284">
    <property type="entry name" value="OLF"/>
    <property type="match status" value="1"/>
</dbReference>
<dbReference type="PROSITE" id="PS50853">
    <property type="entry name" value="FN3"/>
    <property type="match status" value="1"/>
</dbReference>
<feature type="chain" id="PRO_5039894972" evidence="8">
    <location>
        <begin position="29"/>
        <end position="863"/>
    </location>
</feature>
<dbReference type="InterPro" id="IPR055355">
    <property type="entry name" value="ZP-C"/>
</dbReference>
<evidence type="ECO:0000256" key="3">
    <source>
        <dbReference type="ARBA" id="ARBA00022737"/>
    </source>
</evidence>
<evidence type="ECO:0000256" key="4">
    <source>
        <dbReference type="ARBA" id="ARBA00023157"/>
    </source>
</evidence>
<evidence type="ECO:0000256" key="2">
    <source>
        <dbReference type="ARBA" id="ARBA00022525"/>
    </source>
</evidence>
<gene>
    <name evidence="13" type="primary">LOC118410979</name>
</gene>
<keyword evidence="3" id="KW-0677">Repeat</keyword>
<dbReference type="Gene3D" id="2.20.100.10">
    <property type="entry name" value="Thrombospondin type-1 (TSP1) repeat"/>
    <property type="match status" value="2"/>
</dbReference>
<dbReference type="InterPro" id="IPR036116">
    <property type="entry name" value="FN3_sf"/>
</dbReference>
<comment type="caution">
    <text evidence="6">Lacks conserved residue(s) required for the propagation of feature annotation.</text>
</comment>
<dbReference type="InterPro" id="IPR042235">
    <property type="entry name" value="ZP-C_dom"/>
</dbReference>
<dbReference type="Gene3D" id="2.60.40.4100">
    <property type="entry name" value="Zona pellucida, ZP-C domain"/>
    <property type="match status" value="1"/>
</dbReference>
<dbReference type="GO" id="GO:0005615">
    <property type="term" value="C:extracellular space"/>
    <property type="evidence" value="ECO:0000318"/>
    <property type="project" value="GO_Central"/>
</dbReference>
<evidence type="ECO:0000256" key="7">
    <source>
        <dbReference type="SAM" id="Phobius"/>
    </source>
</evidence>
<feature type="transmembrane region" description="Helical" evidence="7">
    <location>
        <begin position="801"/>
        <end position="822"/>
    </location>
</feature>
<evidence type="ECO:0000313" key="13">
    <source>
        <dbReference type="RefSeq" id="XP_035668860.1"/>
    </source>
</evidence>
<dbReference type="Proteomes" id="UP000001554">
    <property type="component" value="Chromosome 3"/>
</dbReference>
<dbReference type="SUPFAM" id="SSF82895">
    <property type="entry name" value="TSP-1 type 1 repeat"/>
    <property type="match status" value="2"/>
</dbReference>